<dbReference type="RefSeq" id="XP_018125681.1">
    <property type="nucleotide sequence ID" value="XM_018279280.2"/>
</dbReference>
<reference evidence="1 2" key="1">
    <citation type="submission" date="2016-03" db="EMBL/GenBank/DDBJ databases">
        <title>Comparative genomics of Pseudogymnoascus destructans, the fungus causing white-nose syndrome of bats.</title>
        <authorList>
            <person name="Palmer J.M."/>
            <person name="Drees K.P."/>
            <person name="Foster J.T."/>
            <person name="Lindner D.L."/>
        </authorList>
    </citation>
    <scope>NUCLEOTIDE SEQUENCE [LARGE SCALE GENOMIC DNA]</scope>
    <source>
        <strain evidence="1 2">UAMH 10579</strain>
    </source>
</reference>
<dbReference type="Gene3D" id="1.25.40.20">
    <property type="entry name" value="Ankyrin repeat-containing domain"/>
    <property type="match status" value="1"/>
</dbReference>
<dbReference type="SUPFAM" id="SSF48403">
    <property type="entry name" value="Ankyrin repeat"/>
    <property type="match status" value="1"/>
</dbReference>
<dbReference type="Proteomes" id="UP000091956">
    <property type="component" value="Unassembled WGS sequence"/>
</dbReference>
<keyword evidence="2" id="KW-1185">Reference proteome</keyword>
<name>A0A1B8G7Y8_9PEZI</name>
<sequence length="323" mass="36367">MVLYSRDRPTWTLAATACEKDDTTLVDQAFSKASQLDGISEVELLHEFCALAVEKNATNALTHLIKQGANVKALKSREVAWRSPRTKPILEILFAHGWDINARNDLGHSFSDPEPFMWSVVKDIDLVTWCLEHGASVFPRDQEPLRDDIITMSHRKCQQVLEKAAQSATVATFELLRSKGAPLGWRPLHFAIETTTHYQADRGEEANRGEEEDKKAKESARNYEERMAMVRHLVDVVGIDVNAPDQPPGRELGGFWGTPICYIAKSYGLDTDTRELAWFLLDRGADPTPALDIAKSTEHVKFIADVEAWRAKQPDRRKCCALQ</sequence>
<organism evidence="1 2">
    <name type="scientific">Pseudogymnoascus verrucosus</name>
    <dbReference type="NCBI Taxonomy" id="342668"/>
    <lineage>
        <taxon>Eukaryota</taxon>
        <taxon>Fungi</taxon>
        <taxon>Dikarya</taxon>
        <taxon>Ascomycota</taxon>
        <taxon>Pezizomycotina</taxon>
        <taxon>Leotiomycetes</taxon>
        <taxon>Thelebolales</taxon>
        <taxon>Thelebolaceae</taxon>
        <taxon>Pseudogymnoascus</taxon>
    </lineage>
</organism>
<gene>
    <name evidence="1" type="ORF">VE01_09873</name>
</gene>
<dbReference type="EMBL" id="KV460277">
    <property type="protein sequence ID" value="OBT91948.1"/>
    <property type="molecule type" value="Genomic_DNA"/>
</dbReference>
<evidence type="ECO:0000313" key="1">
    <source>
        <dbReference type="EMBL" id="OBT91948.1"/>
    </source>
</evidence>
<protein>
    <submittedName>
        <fullName evidence="1">Uncharacterized protein</fullName>
    </submittedName>
</protein>
<dbReference type="STRING" id="342668.A0A1B8G7Y8"/>
<evidence type="ECO:0000313" key="2">
    <source>
        <dbReference type="Proteomes" id="UP000091956"/>
    </source>
</evidence>
<dbReference type="OrthoDB" id="426293at2759"/>
<dbReference type="InterPro" id="IPR036770">
    <property type="entry name" value="Ankyrin_rpt-contain_sf"/>
</dbReference>
<reference evidence="2" key="2">
    <citation type="journal article" date="2018" name="Nat. Commun.">
        <title>Extreme sensitivity to ultraviolet light in the fungal pathogen causing white-nose syndrome of bats.</title>
        <authorList>
            <person name="Palmer J.M."/>
            <person name="Drees K.P."/>
            <person name="Foster J.T."/>
            <person name="Lindner D.L."/>
        </authorList>
    </citation>
    <scope>NUCLEOTIDE SEQUENCE [LARGE SCALE GENOMIC DNA]</scope>
    <source>
        <strain evidence="2">UAMH 10579</strain>
    </source>
</reference>
<dbReference type="AlphaFoldDB" id="A0A1B8G7Y8"/>
<proteinExistence type="predicted"/>
<dbReference type="GeneID" id="28843259"/>
<accession>A0A1B8G7Y8</accession>